<evidence type="ECO:0000256" key="2">
    <source>
        <dbReference type="SAM" id="Phobius"/>
    </source>
</evidence>
<dbReference type="InParanoid" id="A0A067ND19"/>
<dbReference type="HOGENOM" id="CLU_940474_0_0_1"/>
<feature type="region of interest" description="Disordered" evidence="1">
    <location>
        <begin position="259"/>
        <end position="280"/>
    </location>
</feature>
<dbReference type="VEuPathDB" id="FungiDB:PLEOSDRAFT_160363"/>
<accession>A0A067ND19</accession>
<keyword evidence="2" id="KW-0472">Membrane</keyword>
<feature type="transmembrane region" description="Helical" evidence="2">
    <location>
        <begin position="169"/>
        <end position="193"/>
    </location>
</feature>
<feature type="compositionally biased region" description="Basic and acidic residues" evidence="1">
    <location>
        <begin position="259"/>
        <end position="272"/>
    </location>
</feature>
<keyword evidence="3" id="KW-0732">Signal</keyword>
<dbReference type="AlphaFoldDB" id="A0A067ND19"/>
<evidence type="ECO:0000256" key="3">
    <source>
        <dbReference type="SAM" id="SignalP"/>
    </source>
</evidence>
<gene>
    <name evidence="4" type="ORF">PLEOSDRAFT_160363</name>
</gene>
<feature type="signal peptide" evidence="3">
    <location>
        <begin position="1"/>
        <end position="17"/>
    </location>
</feature>
<dbReference type="EMBL" id="KL198010">
    <property type="protein sequence ID" value="KDQ25749.1"/>
    <property type="molecule type" value="Genomic_DNA"/>
</dbReference>
<organism evidence="4 5">
    <name type="scientific">Pleurotus ostreatus (strain PC15)</name>
    <name type="common">Oyster mushroom</name>
    <dbReference type="NCBI Taxonomy" id="1137138"/>
    <lineage>
        <taxon>Eukaryota</taxon>
        <taxon>Fungi</taxon>
        <taxon>Dikarya</taxon>
        <taxon>Basidiomycota</taxon>
        <taxon>Agaricomycotina</taxon>
        <taxon>Agaricomycetes</taxon>
        <taxon>Agaricomycetidae</taxon>
        <taxon>Agaricales</taxon>
        <taxon>Pleurotineae</taxon>
        <taxon>Pleurotaceae</taxon>
        <taxon>Pleurotus</taxon>
    </lineage>
</organism>
<keyword evidence="2" id="KW-0812">Transmembrane</keyword>
<name>A0A067ND19_PLEO1</name>
<proteinExistence type="predicted"/>
<evidence type="ECO:0000256" key="1">
    <source>
        <dbReference type="SAM" id="MobiDB-lite"/>
    </source>
</evidence>
<reference evidence="5" key="1">
    <citation type="journal article" date="2014" name="Proc. Natl. Acad. Sci. U.S.A.">
        <title>Extensive sampling of basidiomycete genomes demonstrates inadequacy of the white-rot/brown-rot paradigm for wood decay fungi.</title>
        <authorList>
            <person name="Riley R."/>
            <person name="Salamov A.A."/>
            <person name="Brown D.W."/>
            <person name="Nagy L.G."/>
            <person name="Floudas D."/>
            <person name="Held B.W."/>
            <person name="Levasseur A."/>
            <person name="Lombard V."/>
            <person name="Morin E."/>
            <person name="Otillar R."/>
            <person name="Lindquist E.A."/>
            <person name="Sun H."/>
            <person name="LaButti K.M."/>
            <person name="Schmutz J."/>
            <person name="Jabbour D."/>
            <person name="Luo H."/>
            <person name="Baker S.E."/>
            <person name="Pisabarro A.G."/>
            <person name="Walton J.D."/>
            <person name="Blanchette R.A."/>
            <person name="Henrissat B."/>
            <person name="Martin F."/>
            <person name="Cullen D."/>
            <person name="Hibbett D.S."/>
            <person name="Grigoriev I.V."/>
        </authorList>
    </citation>
    <scope>NUCLEOTIDE SEQUENCE [LARGE SCALE GENOMIC DNA]</scope>
    <source>
        <strain evidence="5">PC15</strain>
    </source>
</reference>
<keyword evidence="2" id="KW-1133">Transmembrane helix</keyword>
<evidence type="ECO:0000313" key="5">
    <source>
        <dbReference type="Proteomes" id="UP000027073"/>
    </source>
</evidence>
<feature type="chain" id="PRO_5001645581" evidence="3">
    <location>
        <begin position="18"/>
        <end position="296"/>
    </location>
</feature>
<evidence type="ECO:0000313" key="4">
    <source>
        <dbReference type="EMBL" id="KDQ25749.1"/>
    </source>
</evidence>
<dbReference type="Proteomes" id="UP000027073">
    <property type="component" value="Unassembled WGS sequence"/>
</dbReference>
<sequence length="296" mass="31697">MKASSCGLLLFLSSASAMWFLSVEPTVINPGGSLNATVRVDGQDPPTCFLCIGPSNYDLTGGQVRLYCPEVQKMTATGAERTSVAFTVPKTSPGQYRLYASKRTSASGPIVEGDMVQGSSEPFKVTVEDISSGLSASTPTVIETVTTGAPLPTTLSTERGSIHAPPAGIIIAVGVLCGIVVVVALLAVGVCVWRRRKRARKNGIAPYPAKIGDEVAYSDTFKPRGFLPNAAPIVEPSDRRIKYLQDQMRIIEAEMMKLERSRPDTTNRRSDELLGDASRRHRGGETISSWTVVGHS</sequence>
<dbReference type="OrthoDB" id="10425855at2759"/>
<protein>
    <submittedName>
        <fullName evidence="4">Uncharacterized protein</fullName>
    </submittedName>
</protein>